<feature type="non-terminal residue" evidence="9">
    <location>
        <position position="372"/>
    </location>
</feature>
<dbReference type="PANTHER" id="PTHR31375">
    <property type="match status" value="1"/>
</dbReference>
<dbReference type="InterPro" id="IPR006626">
    <property type="entry name" value="PbH1"/>
</dbReference>
<dbReference type="OMA" id="QSPANEC"/>
<dbReference type="InterPro" id="IPR012334">
    <property type="entry name" value="Pectin_lyas_fold"/>
</dbReference>
<comment type="subcellular location">
    <subcellularLocation>
        <location evidence="1">Secreted</location>
        <location evidence="1">Cell wall</location>
    </subcellularLocation>
</comment>
<keyword evidence="3" id="KW-0134">Cell wall</keyword>
<evidence type="ECO:0000256" key="3">
    <source>
        <dbReference type="ARBA" id="ARBA00022512"/>
    </source>
</evidence>
<dbReference type="EMBL" id="JAHRHJ020000002">
    <property type="protein sequence ID" value="KAH9327024.1"/>
    <property type="molecule type" value="Genomic_DNA"/>
</dbReference>
<reference evidence="9 10" key="1">
    <citation type="journal article" date="2021" name="Nat. Plants">
        <title>The Taxus genome provides insights into paclitaxel biosynthesis.</title>
        <authorList>
            <person name="Xiong X."/>
            <person name="Gou J."/>
            <person name="Liao Q."/>
            <person name="Li Y."/>
            <person name="Zhou Q."/>
            <person name="Bi G."/>
            <person name="Li C."/>
            <person name="Du R."/>
            <person name="Wang X."/>
            <person name="Sun T."/>
            <person name="Guo L."/>
            <person name="Liang H."/>
            <person name="Lu P."/>
            <person name="Wu Y."/>
            <person name="Zhang Z."/>
            <person name="Ro D.K."/>
            <person name="Shang Y."/>
            <person name="Huang S."/>
            <person name="Yan J."/>
        </authorList>
    </citation>
    <scope>NUCLEOTIDE SEQUENCE [LARGE SCALE GENOMIC DNA]</scope>
    <source>
        <strain evidence="9">Ta-2019</strain>
    </source>
</reference>
<dbReference type="Proteomes" id="UP000824469">
    <property type="component" value="Unassembled WGS sequence"/>
</dbReference>
<name>A0AA38GPC9_TAXCH</name>
<dbReference type="GO" id="GO:0071555">
    <property type="term" value="P:cell wall organization"/>
    <property type="evidence" value="ECO:0007669"/>
    <property type="project" value="UniProtKB-KW"/>
</dbReference>
<keyword evidence="4" id="KW-0964">Secreted</keyword>
<accession>A0AA38GPC9</accession>
<comment type="similarity">
    <text evidence="2 8">Belongs to the glycosyl hydrolase 28 family.</text>
</comment>
<evidence type="ECO:0000256" key="2">
    <source>
        <dbReference type="ARBA" id="ARBA00008834"/>
    </source>
</evidence>
<evidence type="ECO:0000256" key="4">
    <source>
        <dbReference type="ARBA" id="ARBA00022525"/>
    </source>
</evidence>
<keyword evidence="6 8" id="KW-0326">Glycosidase</keyword>
<dbReference type="InterPro" id="IPR011050">
    <property type="entry name" value="Pectin_lyase_fold/virulence"/>
</dbReference>
<evidence type="ECO:0008006" key="11">
    <source>
        <dbReference type="Google" id="ProtNLM"/>
    </source>
</evidence>
<gene>
    <name evidence="9" type="ORF">KI387_007202</name>
</gene>
<keyword evidence="7" id="KW-0961">Cell wall biogenesis/degradation</keyword>
<evidence type="ECO:0000313" key="10">
    <source>
        <dbReference type="Proteomes" id="UP000824469"/>
    </source>
</evidence>
<dbReference type="Pfam" id="PF00295">
    <property type="entry name" value="Glyco_hydro_28"/>
    <property type="match status" value="1"/>
</dbReference>
<evidence type="ECO:0000313" key="9">
    <source>
        <dbReference type="EMBL" id="KAH9327024.1"/>
    </source>
</evidence>
<organism evidence="9 10">
    <name type="scientific">Taxus chinensis</name>
    <name type="common">Chinese yew</name>
    <name type="synonym">Taxus wallichiana var. chinensis</name>
    <dbReference type="NCBI Taxonomy" id="29808"/>
    <lineage>
        <taxon>Eukaryota</taxon>
        <taxon>Viridiplantae</taxon>
        <taxon>Streptophyta</taxon>
        <taxon>Embryophyta</taxon>
        <taxon>Tracheophyta</taxon>
        <taxon>Spermatophyta</taxon>
        <taxon>Pinopsida</taxon>
        <taxon>Pinidae</taxon>
        <taxon>Conifers II</taxon>
        <taxon>Cupressales</taxon>
        <taxon>Taxaceae</taxon>
        <taxon>Taxus</taxon>
    </lineage>
</organism>
<evidence type="ECO:0000256" key="6">
    <source>
        <dbReference type="ARBA" id="ARBA00023295"/>
    </source>
</evidence>
<keyword evidence="5 8" id="KW-0378">Hydrolase</keyword>
<dbReference type="GO" id="GO:0004650">
    <property type="term" value="F:polygalacturonase activity"/>
    <property type="evidence" value="ECO:0007669"/>
    <property type="project" value="InterPro"/>
</dbReference>
<sequence>AFQAAWQETCNKESATLLIPADYRFLVGPITFSGPCQSNIVFKVDGSIIAPVTPSAWPSKLLQWVNFSKLDGISIVGNGTIDGQGAAWWNLSQYDDEGSESGSHLPSVRPTALRFYGSSDVKVQHITIQNSPQCHLKFDSCTSVEVDGVTISSPANSPNTDGIHLQNSQEVEIHHSSMACGDDCVSIQTGCSAVRVHNINCGPGHGISIGGLGKDGTKACVSNVSVYDSNIQDASNGVRIKTWQGGMGSVKSVSFSNIQVSNVRVPIDIDQFYCDKNVCPNRTSAVFITDITYEKITGTYVDTPLHLACSESIPCTDLKLDNIQLQPAVANANEALCWNSYGQHLQPNDVDCLLSGSPLNNPSRIQSPANEC</sequence>
<dbReference type="SUPFAM" id="SSF51126">
    <property type="entry name" value="Pectin lyase-like"/>
    <property type="match status" value="1"/>
</dbReference>
<dbReference type="Gene3D" id="2.160.20.10">
    <property type="entry name" value="Single-stranded right-handed beta-helix, Pectin lyase-like"/>
    <property type="match status" value="1"/>
</dbReference>
<proteinExistence type="inferred from homology"/>
<protein>
    <recommendedName>
        <fullName evidence="11">Polygalacturonase</fullName>
    </recommendedName>
</protein>
<evidence type="ECO:0000256" key="8">
    <source>
        <dbReference type="RuleBase" id="RU361169"/>
    </source>
</evidence>
<dbReference type="GO" id="GO:0005975">
    <property type="term" value="P:carbohydrate metabolic process"/>
    <property type="evidence" value="ECO:0007669"/>
    <property type="project" value="InterPro"/>
</dbReference>
<dbReference type="SMART" id="SM00710">
    <property type="entry name" value="PbH1"/>
    <property type="match status" value="4"/>
</dbReference>
<evidence type="ECO:0000256" key="7">
    <source>
        <dbReference type="ARBA" id="ARBA00023316"/>
    </source>
</evidence>
<dbReference type="InterPro" id="IPR000743">
    <property type="entry name" value="Glyco_hydro_28"/>
</dbReference>
<keyword evidence="10" id="KW-1185">Reference proteome</keyword>
<dbReference type="AlphaFoldDB" id="A0AA38GPC9"/>
<evidence type="ECO:0000256" key="5">
    <source>
        <dbReference type="ARBA" id="ARBA00022801"/>
    </source>
</evidence>
<comment type="caution">
    <text evidence="9">The sequence shown here is derived from an EMBL/GenBank/DDBJ whole genome shotgun (WGS) entry which is preliminary data.</text>
</comment>
<evidence type="ECO:0000256" key="1">
    <source>
        <dbReference type="ARBA" id="ARBA00004191"/>
    </source>
</evidence>